<sequence length="227" mass="27213">MIICFKFKNNRTISILYLVYLMYMLQKYFQLFLIILYLQCLISYNRTVKLCPLLKCTNDVGMLLFILNEPRILFFFLLLPHAHTNGTYTTHTYAHTYTHTQNTHFPPNEIIWAVKQNVKSVVRVTRYLLVCILVEGLPSIFNSVFHLNLKNYVLYSQINKKNYKYRTNSSLWPRKIILFIKRLCLKKTELVMWKRISVFIVFLMLIIQMNSIQWLNKYVISSFNLNI</sequence>
<organism evidence="2 3">
    <name type="scientific">Aphis glycines</name>
    <name type="common">Soybean aphid</name>
    <dbReference type="NCBI Taxonomy" id="307491"/>
    <lineage>
        <taxon>Eukaryota</taxon>
        <taxon>Metazoa</taxon>
        <taxon>Ecdysozoa</taxon>
        <taxon>Arthropoda</taxon>
        <taxon>Hexapoda</taxon>
        <taxon>Insecta</taxon>
        <taxon>Pterygota</taxon>
        <taxon>Neoptera</taxon>
        <taxon>Paraneoptera</taxon>
        <taxon>Hemiptera</taxon>
        <taxon>Sternorrhyncha</taxon>
        <taxon>Aphidomorpha</taxon>
        <taxon>Aphidoidea</taxon>
        <taxon>Aphididae</taxon>
        <taxon>Aphidini</taxon>
        <taxon>Aphis</taxon>
        <taxon>Aphis</taxon>
    </lineage>
</organism>
<name>A0A6G0TTH5_APHGL</name>
<feature type="transmembrane region" description="Helical" evidence="1">
    <location>
        <begin position="15"/>
        <end position="39"/>
    </location>
</feature>
<dbReference type="EMBL" id="VYZN01000018">
    <property type="protein sequence ID" value="KAE9537451.1"/>
    <property type="molecule type" value="Genomic_DNA"/>
</dbReference>
<comment type="caution">
    <text evidence="2">The sequence shown here is derived from an EMBL/GenBank/DDBJ whole genome shotgun (WGS) entry which is preliminary data.</text>
</comment>
<keyword evidence="3" id="KW-1185">Reference proteome</keyword>
<reference evidence="2 3" key="1">
    <citation type="submission" date="2019-08" db="EMBL/GenBank/DDBJ databases">
        <title>The genome of the soybean aphid Biotype 1, its phylome, world population structure and adaptation to the North American continent.</title>
        <authorList>
            <person name="Giordano R."/>
            <person name="Donthu R.K."/>
            <person name="Hernandez A.G."/>
            <person name="Wright C.L."/>
            <person name="Zimin A.V."/>
        </authorList>
    </citation>
    <scope>NUCLEOTIDE SEQUENCE [LARGE SCALE GENOMIC DNA]</scope>
    <source>
        <tissue evidence="2">Whole aphids</tissue>
    </source>
</reference>
<dbReference type="Proteomes" id="UP000475862">
    <property type="component" value="Unassembled WGS sequence"/>
</dbReference>
<gene>
    <name evidence="2" type="ORF">AGLY_006474</name>
</gene>
<keyword evidence="1" id="KW-1133">Transmembrane helix</keyword>
<feature type="transmembrane region" description="Helical" evidence="1">
    <location>
        <begin position="196"/>
        <end position="215"/>
    </location>
</feature>
<feature type="transmembrane region" description="Helical" evidence="1">
    <location>
        <begin position="60"/>
        <end position="79"/>
    </location>
</feature>
<evidence type="ECO:0000313" key="2">
    <source>
        <dbReference type="EMBL" id="KAE9537451.1"/>
    </source>
</evidence>
<keyword evidence="1" id="KW-0812">Transmembrane</keyword>
<keyword evidence="1" id="KW-0472">Membrane</keyword>
<proteinExistence type="predicted"/>
<dbReference type="AlphaFoldDB" id="A0A6G0TTH5"/>
<accession>A0A6G0TTH5</accession>
<evidence type="ECO:0000313" key="3">
    <source>
        <dbReference type="Proteomes" id="UP000475862"/>
    </source>
</evidence>
<protein>
    <submittedName>
        <fullName evidence="2">Uncharacterized protein</fullName>
    </submittedName>
</protein>
<evidence type="ECO:0000256" key="1">
    <source>
        <dbReference type="SAM" id="Phobius"/>
    </source>
</evidence>